<comment type="cofactor">
    <cofactor evidence="3">
        <name>Zn(2+)</name>
        <dbReference type="ChEBI" id="CHEBI:29105"/>
    </cofactor>
    <text evidence="3">Binds 1 divalent metal cation per subunit.</text>
</comment>
<geneLocation type="plasmid" evidence="6">
    <name>pne1b</name>
</geneLocation>
<feature type="binding site" evidence="3">
    <location>
        <position position="177"/>
    </location>
    <ligand>
        <name>a divalent metal cation</name>
        <dbReference type="ChEBI" id="CHEBI:60240"/>
    </ligand>
</feature>
<feature type="binding site" evidence="3">
    <location>
        <position position="32"/>
    </location>
    <ligand>
        <name>a divalent metal cation</name>
        <dbReference type="ChEBI" id="CHEBI:60240"/>
    </ligand>
</feature>
<sequence length="302" mass="33752">MQHIEIYHRDFLRYILPQCPLVKLHSGMAWTEGPVYFADTKTLIWSDSPNHRLMKLDEVSGSVSILRESSNYANGNTRDMQGRLVSCEHATRSISRTEYDGSIVTLVDSYEGRPLNSPNDVVVKSDGTIWFTDPTYGISAEYEGGVAVPEQEKRNVFRFDPRDNSLRAVVDDFAQPNGLAFSPDEKTLYIADSGFWPNPDDPHHIRAFDVSDEGYLSNSRVIVDVEPGIPDGLRVDASGNLWISCADGVLCARRTGELIGKIKVPENVANLCFGGERRNRLYICAHTSLYAIFLNTTGAFRP</sequence>
<evidence type="ECO:0000256" key="2">
    <source>
        <dbReference type="PIRSR" id="PIRSR605511-1"/>
    </source>
</evidence>
<keyword evidence="3" id="KW-0479">Metal-binding</keyword>
<dbReference type="PANTHER" id="PTHR47572:SF4">
    <property type="entry name" value="LACTONASE DRP35"/>
    <property type="match status" value="1"/>
</dbReference>
<dbReference type="SUPFAM" id="SSF63829">
    <property type="entry name" value="Calcium-dependent phosphotriesterase"/>
    <property type="match status" value="1"/>
</dbReference>
<dbReference type="PANTHER" id="PTHR47572">
    <property type="entry name" value="LIPOPROTEIN-RELATED"/>
    <property type="match status" value="1"/>
</dbReference>
<dbReference type="InterPro" id="IPR011042">
    <property type="entry name" value="6-blade_b-propeller_TolB-like"/>
</dbReference>
<protein>
    <submittedName>
        <fullName evidence="5">Gluconolactonase</fullName>
    </submittedName>
</protein>
<name>A0A6B9GH12_PANCY</name>
<dbReference type="InterPro" id="IPR013658">
    <property type="entry name" value="SGL"/>
</dbReference>
<dbReference type="EMBL" id="CP024770">
    <property type="protein sequence ID" value="QGY32915.1"/>
    <property type="molecule type" value="Genomic_DNA"/>
</dbReference>
<evidence type="ECO:0000313" key="6">
    <source>
        <dbReference type="Proteomes" id="UP000502005"/>
    </source>
</evidence>
<reference evidence="5 6" key="1">
    <citation type="submission" date="2017-11" db="EMBL/GenBank/DDBJ databases">
        <title>Genome sequence of Pantoea cypripedii NE1.</title>
        <authorList>
            <person name="Nascimento F.X."/>
        </authorList>
    </citation>
    <scope>NUCLEOTIDE SEQUENCE [LARGE SCALE GENOMIC DNA]</scope>
    <source>
        <strain evidence="5 6">NE1</strain>
        <plasmid evidence="6">pne1b</plasmid>
    </source>
</reference>
<evidence type="ECO:0000259" key="4">
    <source>
        <dbReference type="Pfam" id="PF08450"/>
    </source>
</evidence>
<keyword evidence="3" id="KW-0862">Zinc</keyword>
<evidence type="ECO:0000256" key="1">
    <source>
        <dbReference type="ARBA" id="ARBA00022801"/>
    </source>
</evidence>
<feature type="binding site" evidence="3">
    <location>
        <position position="119"/>
    </location>
    <ligand>
        <name>substrate</name>
    </ligand>
</feature>
<feature type="domain" description="SMP-30/Gluconolactonase/LRE-like region" evidence="4">
    <location>
        <begin position="30"/>
        <end position="285"/>
    </location>
</feature>
<evidence type="ECO:0000313" key="5">
    <source>
        <dbReference type="EMBL" id="QGY32915.1"/>
    </source>
</evidence>
<dbReference type="GO" id="GO:0046872">
    <property type="term" value="F:metal ion binding"/>
    <property type="evidence" value="ECO:0007669"/>
    <property type="project" value="UniProtKB-KW"/>
</dbReference>
<dbReference type="InterPro" id="IPR051262">
    <property type="entry name" value="SMP-30/CGR1_Lactonase"/>
</dbReference>
<organism evidence="5 6">
    <name type="scientific">Pantoea cypripedii</name>
    <name type="common">Pectobacterium cypripedii</name>
    <name type="synonym">Erwinia cypripedii</name>
    <dbReference type="NCBI Taxonomy" id="55209"/>
    <lineage>
        <taxon>Bacteria</taxon>
        <taxon>Pseudomonadati</taxon>
        <taxon>Pseudomonadota</taxon>
        <taxon>Gammaproteobacteria</taxon>
        <taxon>Enterobacterales</taxon>
        <taxon>Erwiniaceae</taxon>
        <taxon>Pantoea</taxon>
    </lineage>
</organism>
<dbReference type="RefSeq" id="WP_208718860.1">
    <property type="nucleotide sequence ID" value="NZ_CP024770.1"/>
</dbReference>
<dbReference type="InterPro" id="IPR005511">
    <property type="entry name" value="SMP-30"/>
</dbReference>
<proteinExistence type="predicted"/>
<feature type="active site" description="Proton donor/acceptor" evidence="2">
    <location>
        <position position="231"/>
    </location>
</feature>
<dbReference type="PRINTS" id="PR01790">
    <property type="entry name" value="SMP30FAMILY"/>
</dbReference>
<dbReference type="GO" id="GO:0016787">
    <property type="term" value="F:hydrolase activity"/>
    <property type="evidence" value="ECO:0007669"/>
    <property type="project" value="UniProtKB-KW"/>
</dbReference>
<gene>
    <name evidence="5" type="ORF">CUN67_28690</name>
</gene>
<evidence type="ECO:0000256" key="3">
    <source>
        <dbReference type="PIRSR" id="PIRSR605511-2"/>
    </source>
</evidence>
<dbReference type="Gene3D" id="2.120.10.30">
    <property type="entry name" value="TolB, C-terminal domain"/>
    <property type="match status" value="1"/>
</dbReference>
<accession>A0A6B9GH12</accession>
<dbReference type="Pfam" id="PF08450">
    <property type="entry name" value="SGL"/>
    <property type="match status" value="1"/>
</dbReference>
<dbReference type="Proteomes" id="UP000502005">
    <property type="component" value="Plasmid pNE1B"/>
</dbReference>
<feature type="binding site" evidence="3">
    <location>
        <position position="231"/>
    </location>
    <ligand>
        <name>a divalent metal cation</name>
        <dbReference type="ChEBI" id="CHEBI:60240"/>
    </ligand>
</feature>
<dbReference type="AlphaFoldDB" id="A0A6B9GH12"/>
<feature type="binding site" evidence="3">
    <location>
        <position position="143"/>
    </location>
    <ligand>
        <name>substrate</name>
    </ligand>
</feature>
<keyword evidence="1" id="KW-0378">Hydrolase</keyword>
<keyword evidence="5" id="KW-0614">Plasmid</keyword>